<evidence type="ECO:0000256" key="1">
    <source>
        <dbReference type="ARBA" id="ARBA00023266"/>
    </source>
</evidence>
<dbReference type="InterPro" id="IPR036873">
    <property type="entry name" value="Rhodanese-like_dom_sf"/>
</dbReference>
<dbReference type="KEGG" id="hhw:NCTC503_01080"/>
<organism evidence="3 4">
    <name type="scientific">Hathewaya histolytica</name>
    <name type="common">Clostridium histolyticum</name>
    <dbReference type="NCBI Taxonomy" id="1498"/>
    <lineage>
        <taxon>Bacteria</taxon>
        <taxon>Bacillati</taxon>
        <taxon>Bacillota</taxon>
        <taxon>Clostridia</taxon>
        <taxon>Eubacteriales</taxon>
        <taxon>Clostridiaceae</taxon>
        <taxon>Hathewaya</taxon>
    </lineage>
</organism>
<feature type="domain" description="Rhodanese" evidence="2">
    <location>
        <begin position="10"/>
        <end position="131"/>
    </location>
</feature>
<dbReference type="RefSeq" id="WP_138209773.1">
    <property type="nucleotide sequence ID" value="NZ_CBCRUQ010000004.1"/>
</dbReference>
<dbReference type="Pfam" id="PF26341">
    <property type="entry name" value="AAA_SelU"/>
    <property type="match status" value="1"/>
</dbReference>
<dbReference type="Gene3D" id="3.40.50.300">
    <property type="entry name" value="P-loop containing nucleotide triphosphate hydrolases"/>
    <property type="match status" value="1"/>
</dbReference>
<dbReference type="EC" id="2.9.1.-" evidence="3"/>
<evidence type="ECO:0000259" key="2">
    <source>
        <dbReference type="PROSITE" id="PS50206"/>
    </source>
</evidence>
<name>A0A4U9R967_HATHI</name>
<dbReference type="Pfam" id="PF00581">
    <property type="entry name" value="Rhodanese"/>
    <property type="match status" value="1"/>
</dbReference>
<dbReference type="PANTHER" id="PTHR30401:SF0">
    <property type="entry name" value="TRNA 2-SELENOURIDINE SYNTHASE"/>
    <property type="match status" value="1"/>
</dbReference>
<dbReference type="GO" id="GO:0002098">
    <property type="term" value="P:tRNA wobble uridine modification"/>
    <property type="evidence" value="ECO:0007669"/>
    <property type="project" value="InterPro"/>
</dbReference>
<dbReference type="InterPro" id="IPR017582">
    <property type="entry name" value="SelU"/>
</dbReference>
<dbReference type="InterPro" id="IPR001763">
    <property type="entry name" value="Rhodanese-like_dom"/>
</dbReference>
<dbReference type="Proteomes" id="UP000308489">
    <property type="component" value="Chromosome 1"/>
</dbReference>
<accession>A0A4U9R967</accession>
<dbReference type="EMBL" id="LR590481">
    <property type="protein sequence ID" value="VTQ87418.1"/>
    <property type="molecule type" value="Genomic_DNA"/>
</dbReference>
<dbReference type="SUPFAM" id="SSF52540">
    <property type="entry name" value="P-loop containing nucleoside triphosphate hydrolases"/>
    <property type="match status" value="1"/>
</dbReference>
<keyword evidence="3" id="KW-0808">Transferase</keyword>
<dbReference type="SMART" id="SM00450">
    <property type="entry name" value="RHOD"/>
    <property type="match status" value="1"/>
</dbReference>
<gene>
    <name evidence="3" type="primary">selU</name>
    <name evidence="3" type="ORF">NCTC503_01080</name>
</gene>
<keyword evidence="4" id="KW-1185">Reference proteome</keyword>
<dbReference type="PANTHER" id="PTHR30401">
    <property type="entry name" value="TRNA 2-SELENOURIDINE SYNTHASE"/>
    <property type="match status" value="1"/>
</dbReference>
<dbReference type="NCBIfam" id="TIGR03167">
    <property type="entry name" value="tRNA_sel_U_synt"/>
    <property type="match status" value="1"/>
</dbReference>
<dbReference type="AlphaFoldDB" id="A0A4U9R967"/>
<dbReference type="GO" id="GO:0043828">
    <property type="term" value="F:tRNA 2-selenouridine synthase activity"/>
    <property type="evidence" value="ECO:0007669"/>
    <property type="project" value="InterPro"/>
</dbReference>
<proteinExistence type="predicted"/>
<dbReference type="InterPro" id="IPR058840">
    <property type="entry name" value="AAA_SelU"/>
</dbReference>
<dbReference type="OrthoDB" id="9808735at2"/>
<keyword evidence="1" id="KW-0711">Selenium</keyword>
<evidence type="ECO:0000313" key="4">
    <source>
        <dbReference type="Proteomes" id="UP000308489"/>
    </source>
</evidence>
<dbReference type="PROSITE" id="PS50206">
    <property type="entry name" value="RHODANESE_3"/>
    <property type="match status" value="1"/>
</dbReference>
<dbReference type="InterPro" id="IPR027417">
    <property type="entry name" value="P-loop_NTPase"/>
</dbReference>
<protein>
    <submittedName>
        <fullName evidence="3">tRNA 2-selenouridine synthase SelU</fullName>
        <ecNumber evidence="3">2.9.1.-</ecNumber>
    </submittedName>
</protein>
<sequence length="341" mass="39376">MLQLIEYSDIKEGDLLIDVRSPKEYEEYKINGALNIPILDNEERKIVGTLYKEDVEKAKIEGVNIGSKKLSMIFEEVLKLQKSNKRLVFYCARGGMRSGILASMLGALGLKVYKVQGGYKAYRKYIIEELPKLNENINYIVLHGNTGVGKTKILKFLHSLGCDILDLEGCANHRGSILGGVGLSRIETQKQFESNVYDSLKNINSKFVFVEAESRRIGNVFIPDYIHDKMKLGKHIFVDASLEFRINVILEEYLKESNAKEEILQCLEKLERYISKENINRYKYLIENGNYHDVVGELMEKYYDPMYTHTSNNYDYSLELEVKSIEDASTQIYNFYKNNFK</sequence>
<dbReference type="NCBIfam" id="NF008752">
    <property type="entry name" value="PRK11784.1-4"/>
    <property type="match status" value="1"/>
</dbReference>
<dbReference type="Gene3D" id="3.40.250.10">
    <property type="entry name" value="Rhodanese-like domain"/>
    <property type="match status" value="1"/>
</dbReference>
<reference evidence="3 4" key="1">
    <citation type="submission" date="2019-05" db="EMBL/GenBank/DDBJ databases">
        <authorList>
            <consortium name="Pathogen Informatics"/>
        </authorList>
    </citation>
    <scope>NUCLEOTIDE SEQUENCE [LARGE SCALE GENOMIC DNA]</scope>
    <source>
        <strain evidence="3 4">NCTC503</strain>
    </source>
</reference>
<evidence type="ECO:0000313" key="3">
    <source>
        <dbReference type="EMBL" id="VTQ87418.1"/>
    </source>
</evidence>
<dbReference type="SUPFAM" id="SSF52821">
    <property type="entry name" value="Rhodanese/Cell cycle control phosphatase"/>
    <property type="match status" value="1"/>
</dbReference>
<dbReference type="NCBIfam" id="NF008750">
    <property type="entry name" value="PRK11784.1-2"/>
    <property type="match status" value="1"/>
</dbReference>